<sequence>MPRPKTKDVLVTLSQKNFEKLNNFIDNLTLEEQRSEFSTDTMNRNIRDVVAHLHHWHVMTLDWYKVGVTGVKPNIPAKGYTWKTTPKLNKWINEKYKQTDLEEARLLLQNSYKKIRAVIQKHTDEELFEKKRYKWTGTTSLGSYLISATSSHYDWALKLIKKGRK</sequence>
<dbReference type="RefSeq" id="WP_105015571.1">
    <property type="nucleotide sequence ID" value="NZ_MSCN01000001.1"/>
</dbReference>
<reference evidence="1 2" key="1">
    <citation type="submission" date="2016-12" db="EMBL/GenBank/DDBJ databases">
        <title>Trade-off between light-utilization and light-protection in marine flavobacteria.</title>
        <authorList>
            <person name="Kumagai Y."/>
            <person name="Yoshizawa S."/>
            <person name="Kogure K."/>
            <person name="Iwasaki W."/>
        </authorList>
    </citation>
    <scope>NUCLEOTIDE SEQUENCE [LARGE SCALE GENOMIC DNA]</scope>
    <source>
        <strain evidence="1 2">NBRC 108759</strain>
    </source>
</reference>
<evidence type="ECO:0008006" key="3">
    <source>
        <dbReference type="Google" id="ProtNLM"/>
    </source>
</evidence>
<dbReference type="OrthoDB" id="9786621at2"/>
<comment type="caution">
    <text evidence="1">The sequence shown here is derived from an EMBL/GenBank/DDBJ whole genome shotgun (WGS) entry which is preliminary data.</text>
</comment>
<evidence type="ECO:0000313" key="2">
    <source>
        <dbReference type="Proteomes" id="UP000238882"/>
    </source>
</evidence>
<protein>
    <recommendedName>
        <fullName evidence="3">ClbS/DfsB family four-helix bundle protein</fullName>
    </recommendedName>
</protein>
<dbReference type="EMBL" id="MSCN01000001">
    <property type="protein sequence ID" value="PQJ78972.1"/>
    <property type="molecule type" value="Genomic_DNA"/>
</dbReference>
<gene>
    <name evidence="1" type="ORF">BTO18_07160</name>
</gene>
<organism evidence="1 2">
    <name type="scientific">Polaribacter porphyrae</name>
    <dbReference type="NCBI Taxonomy" id="1137780"/>
    <lineage>
        <taxon>Bacteria</taxon>
        <taxon>Pseudomonadati</taxon>
        <taxon>Bacteroidota</taxon>
        <taxon>Flavobacteriia</taxon>
        <taxon>Flavobacteriales</taxon>
        <taxon>Flavobacteriaceae</taxon>
    </lineage>
</organism>
<dbReference type="InterPro" id="IPR034660">
    <property type="entry name" value="DinB/YfiT-like"/>
</dbReference>
<accession>A0A2S7WNT6</accession>
<evidence type="ECO:0000313" key="1">
    <source>
        <dbReference type="EMBL" id="PQJ78972.1"/>
    </source>
</evidence>
<dbReference type="Gene3D" id="1.20.120.450">
    <property type="entry name" value="dinb family like domain"/>
    <property type="match status" value="1"/>
</dbReference>
<proteinExistence type="predicted"/>
<keyword evidence="2" id="KW-1185">Reference proteome</keyword>
<name>A0A2S7WNT6_9FLAO</name>
<dbReference type="PANTHER" id="PTHR40658:SF4">
    <property type="entry name" value="HYPOTHETICAL CYTOSOLIC PROTEIN"/>
    <property type="match status" value="1"/>
</dbReference>
<dbReference type="SUPFAM" id="SSF109854">
    <property type="entry name" value="DinB/YfiT-like putative metalloenzymes"/>
    <property type="match status" value="1"/>
</dbReference>
<dbReference type="PANTHER" id="PTHR40658">
    <property type="match status" value="1"/>
</dbReference>
<dbReference type="Proteomes" id="UP000238882">
    <property type="component" value="Unassembled WGS sequence"/>
</dbReference>
<dbReference type="Pfam" id="PF08020">
    <property type="entry name" value="DUF1706"/>
    <property type="match status" value="1"/>
</dbReference>
<dbReference type="AlphaFoldDB" id="A0A2S7WNT6"/>
<dbReference type="InterPro" id="IPR012550">
    <property type="entry name" value="DUF1706"/>
</dbReference>
<dbReference type="PIRSF" id="PIRSF031551">
    <property type="entry name" value="DUF1706"/>
    <property type="match status" value="1"/>
</dbReference>